<evidence type="ECO:0000313" key="1">
    <source>
        <dbReference type="EMBL" id="KAK3931074.1"/>
    </source>
</evidence>
<accession>A0AAE1I1T7</accession>
<reference evidence="1" key="2">
    <citation type="journal article" date="2023" name="BMC Genomics">
        <title>Pest status, molecular evolution, and epigenetic factors derived from the genome assembly of Frankliniella fusca, a thysanopteran phytovirus vector.</title>
        <authorList>
            <person name="Catto M.A."/>
            <person name="Labadie P.E."/>
            <person name="Jacobson A.L."/>
            <person name="Kennedy G.G."/>
            <person name="Srinivasan R."/>
            <person name="Hunt B.G."/>
        </authorList>
    </citation>
    <scope>NUCLEOTIDE SEQUENCE</scope>
    <source>
        <strain evidence="1">PL_HMW_Pooled</strain>
    </source>
</reference>
<sequence>MCGTVAAGLKKSVAENNIFHGYGLDRKRNRENIVSQVFVRENRPYCETHLELLSLQRKTPKSRDIICHYRKIRGVADHFPFLDRLPVPGLKHLEDSRNPAVLQI</sequence>
<reference evidence="1" key="1">
    <citation type="submission" date="2021-07" db="EMBL/GenBank/DDBJ databases">
        <authorList>
            <person name="Catto M.A."/>
            <person name="Jacobson A."/>
            <person name="Kennedy G."/>
            <person name="Labadie P."/>
            <person name="Hunt B.G."/>
            <person name="Srinivasan R."/>
        </authorList>
    </citation>
    <scope>NUCLEOTIDE SEQUENCE</scope>
    <source>
        <strain evidence="1">PL_HMW_Pooled</strain>
        <tissue evidence="1">Head</tissue>
    </source>
</reference>
<protein>
    <submittedName>
        <fullName evidence="1">FAD-linked oxidoreductase YgcU</fullName>
    </submittedName>
</protein>
<proteinExistence type="predicted"/>
<dbReference type="AlphaFoldDB" id="A0AAE1I1T7"/>
<dbReference type="Proteomes" id="UP001219518">
    <property type="component" value="Unassembled WGS sequence"/>
</dbReference>
<name>A0AAE1I1T7_9NEOP</name>
<evidence type="ECO:0000313" key="2">
    <source>
        <dbReference type="Proteomes" id="UP001219518"/>
    </source>
</evidence>
<comment type="caution">
    <text evidence="1">The sequence shown here is derived from an EMBL/GenBank/DDBJ whole genome shotgun (WGS) entry which is preliminary data.</text>
</comment>
<keyword evidence="2" id="KW-1185">Reference proteome</keyword>
<gene>
    <name evidence="1" type="ORF">KUF71_024986</name>
</gene>
<dbReference type="EMBL" id="JAHWGI010001416">
    <property type="protein sequence ID" value="KAK3931074.1"/>
    <property type="molecule type" value="Genomic_DNA"/>
</dbReference>
<organism evidence="1 2">
    <name type="scientific">Frankliniella fusca</name>
    <dbReference type="NCBI Taxonomy" id="407009"/>
    <lineage>
        <taxon>Eukaryota</taxon>
        <taxon>Metazoa</taxon>
        <taxon>Ecdysozoa</taxon>
        <taxon>Arthropoda</taxon>
        <taxon>Hexapoda</taxon>
        <taxon>Insecta</taxon>
        <taxon>Pterygota</taxon>
        <taxon>Neoptera</taxon>
        <taxon>Paraneoptera</taxon>
        <taxon>Thysanoptera</taxon>
        <taxon>Terebrantia</taxon>
        <taxon>Thripoidea</taxon>
        <taxon>Thripidae</taxon>
        <taxon>Frankliniella</taxon>
    </lineage>
</organism>